<dbReference type="Gene3D" id="3.40.630.30">
    <property type="match status" value="1"/>
</dbReference>
<dbReference type="InterPro" id="IPR000182">
    <property type="entry name" value="GNAT_dom"/>
</dbReference>
<evidence type="ECO:0000256" key="3">
    <source>
        <dbReference type="ARBA" id="ARBA00022679"/>
    </source>
</evidence>
<dbReference type="GO" id="GO:0005737">
    <property type="term" value="C:cytoplasm"/>
    <property type="evidence" value="ECO:0007669"/>
    <property type="project" value="UniProtKB-SubCell"/>
</dbReference>
<dbReference type="AlphaFoldDB" id="A0A3Q9JM60"/>
<feature type="active site" description="Proton donor" evidence="5">
    <location>
        <position position="119"/>
    </location>
</feature>
<keyword evidence="3 5" id="KW-0808">Transferase</keyword>
<dbReference type="PANTHER" id="PTHR43420:SF12">
    <property type="entry name" value="N-ACETYLTRANSFERASE DOMAIN-CONTAINING PROTEIN"/>
    <property type="match status" value="1"/>
</dbReference>
<dbReference type="Pfam" id="PF00583">
    <property type="entry name" value="Acetyltransf_1"/>
    <property type="match status" value="1"/>
</dbReference>
<dbReference type="Proteomes" id="UP000273143">
    <property type="component" value="Chromosome"/>
</dbReference>
<dbReference type="PANTHER" id="PTHR43420">
    <property type="entry name" value="ACETYLTRANSFERASE"/>
    <property type="match status" value="1"/>
</dbReference>
<dbReference type="KEGG" id="emo:DM558_12920"/>
<feature type="binding site" evidence="5">
    <location>
        <position position="112"/>
    </location>
    <ligand>
        <name>acetyl-CoA</name>
        <dbReference type="ChEBI" id="CHEBI:57288"/>
    </ligand>
</feature>
<dbReference type="HAMAP" id="MF_02210">
    <property type="entry name" value="RimI"/>
    <property type="match status" value="1"/>
</dbReference>
<evidence type="ECO:0000259" key="7">
    <source>
        <dbReference type="PROSITE" id="PS51186"/>
    </source>
</evidence>
<feature type="domain" description="N-acetyltransferase" evidence="7">
    <location>
        <begin position="7"/>
        <end position="151"/>
    </location>
</feature>
<evidence type="ECO:0000313" key="9">
    <source>
        <dbReference type="Proteomes" id="UP000273143"/>
    </source>
</evidence>
<feature type="binding site" evidence="5">
    <location>
        <begin position="73"/>
        <end position="75"/>
    </location>
    <ligand>
        <name>acetyl-CoA</name>
        <dbReference type="ChEBI" id="CHEBI:57288"/>
    </ligand>
</feature>
<keyword evidence="4 5" id="KW-0012">Acyltransferase</keyword>
<comment type="caution">
    <text evidence="5">Lacks conserved residue(s) required for the propagation of feature annotation.</text>
</comment>
<dbReference type="EMBL" id="CP029822">
    <property type="protein sequence ID" value="AZS51616.1"/>
    <property type="molecule type" value="Genomic_DNA"/>
</dbReference>
<comment type="catalytic activity">
    <reaction evidence="5 6">
        <text>N-terminal L-alanyl-[ribosomal protein bS18] + acetyl-CoA = N-terminal N(alpha)-acetyl-L-alanyl-[ribosomal protein bS18] + CoA + H(+)</text>
        <dbReference type="Rhea" id="RHEA:43756"/>
        <dbReference type="Rhea" id="RHEA-COMP:10676"/>
        <dbReference type="Rhea" id="RHEA-COMP:10677"/>
        <dbReference type="ChEBI" id="CHEBI:15378"/>
        <dbReference type="ChEBI" id="CHEBI:57287"/>
        <dbReference type="ChEBI" id="CHEBI:57288"/>
        <dbReference type="ChEBI" id="CHEBI:64718"/>
        <dbReference type="ChEBI" id="CHEBI:83683"/>
        <dbReference type="EC" id="2.3.1.266"/>
    </reaction>
</comment>
<evidence type="ECO:0000256" key="2">
    <source>
        <dbReference type="ARBA" id="ARBA00022490"/>
    </source>
</evidence>
<accession>A0A3Q9JM60</accession>
<evidence type="ECO:0000256" key="6">
    <source>
        <dbReference type="RuleBase" id="RU363094"/>
    </source>
</evidence>
<keyword evidence="9" id="KW-1185">Reference proteome</keyword>
<evidence type="ECO:0000256" key="4">
    <source>
        <dbReference type="ARBA" id="ARBA00023315"/>
    </source>
</evidence>
<dbReference type="InterPro" id="IPR043690">
    <property type="entry name" value="RimI"/>
</dbReference>
<comment type="similarity">
    <text evidence="1 5 6">Belongs to the acetyltransferase family. RimI subfamily.</text>
</comment>
<reference evidence="9" key="1">
    <citation type="submission" date="2018-06" db="EMBL/GenBank/DDBJ databases">
        <title>Complete genome of Pseudomonas insecticola strain QZS01.</title>
        <authorList>
            <person name="Wang J."/>
            <person name="Su Q."/>
        </authorList>
    </citation>
    <scope>NUCLEOTIDE SEQUENCE [LARGE SCALE GENOMIC DNA]</scope>
    <source>
        <strain evidence="9">QZS01</strain>
    </source>
</reference>
<dbReference type="SUPFAM" id="SSF55729">
    <property type="entry name" value="Acyl-CoA N-acyltransferases (Nat)"/>
    <property type="match status" value="1"/>
</dbReference>
<comment type="subcellular location">
    <subcellularLocation>
        <location evidence="5 6">Cytoplasm</location>
    </subcellularLocation>
</comment>
<evidence type="ECO:0000256" key="1">
    <source>
        <dbReference type="ARBA" id="ARBA00005395"/>
    </source>
</evidence>
<dbReference type="NCBIfam" id="TIGR01575">
    <property type="entry name" value="rimI"/>
    <property type="match status" value="1"/>
</dbReference>
<proteinExistence type="inferred from homology"/>
<dbReference type="GO" id="GO:0008999">
    <property type="term" value="F:protein-N-terminal-alanine acetyltransferase activity"/>
    <property type="evidence" value="ECO:0007669"/>
    <property type="project" value="UniProtKB-UniRule"/>
</dbReference>
<feature type="active site" description="Proton acceptor" evidence="5">
    <location>
        <position position="107"/>
    </location>
</feature>
<dbReference type="RefSeq" id="WP_127164354.1">
    <property type="nucleotide sequence ID" value="NZ_CP029822.1"/>
</dbReference>
<dbReference type="EC" id="2.3.1.266" evidence="5 6"/>
<dbReference type="PROSITE" id="PS51186">
    <property type="entry name" value="GNAT"/>
    <property type="match status" value="1"/>
</dbReference>
<dbReference type="InterPro" id="IPR006464">
    <property type="entry name" value="AcTrfase_RimI/Ard1"/>
</dbReference>
<protein>
    <recommendedName>
        <fullName evidence="5 6">[Ribosomal protein bS18]-alanine N-acetyltransferase</fullName>
        <ecNumber evidence="5 6">2.3.1.266</ecNumber>
    </recommendedName>
</protein>
<evidence type="ECO:0000256" key="5">
    <source>
        <dbReference type="HAMAP-Rule" id="MF_02210"/>
    </source>
</evidence>
<name>A0A3Q9JM60_9GAMM</name>
<gene>
    <name evidence="5 8" type="primary">rimI</name>
    <name evidence="8" type="ORF">DM558_12920</name>
</gene>
<dbReference type="InterPro" id="IPR016181">
    <property type="entry name" value="Acyl_CoA_acyltransferase"/>
</dbReference>
<comment type="function">
    <text evidence="5 6">Acetylates the N-terminal alanine of ribosomal protein bS18.</text>
</comment>
<sequence>MAELTNLLFREMTEIDINDVNKIEQKAHYHPWSETLIKEAIHHYRCWVLQQNQPIIGYGILKIVLNEAELLNIAITPDQQGNGFGKYLLAHLMQKAKKLGADECFLEVRESNLAAYRLYESFGFNEIGRRPNYYPAKQGYEDALIMGCLLID</sequence>
<evidence type="ECO:0000313" key="8">
    <source>
        <dbReference type="EMBL" id="AZS51616.1"/>
    </source>
</evidence>
<organism evidence="8 9">
    <name type="scientific">Entomomonas moraniae</name>
    <dbReference type="NCBI Taxonomy" id="2213226"/>
    <lineage>
        <taxon>Bacteria</taxon>
        <taxon>Pseudomonadati</taxon>
        <taxon>Pseudomonadota</taxon>
        <taxon>Gammaproteobacteria</taxon>
        <taxon>Pseudomonadales</taxon>
        <taxon>Pseudomonadaceae</taxon>
        <taxon>Entomomonas</taxon>
    </lineage>
</organism>
<keyword evidence="2 5" id="KW-0963">Cytoplasm</keyword>
<dbReference type="InterPro" id="IPR050680">
    <property type="entry name" value="YpeA/RimI_acetyltransf"/>
</dbReference>